<evidence type="ECO:0000256" key="1">
    <source>
        <dbReference type="ARBA" id="ARBA00003520"/>
    </source>
</evidence>
<dbReference type="eggNOG" id="KOG0676">
    <property type="taxonomic scope" value="Eukaryota"/>
</dbReference>
<evidence type="ECO:0000256" key="7">
    <source>
        <dbReference type="ARBA" id="ARBA00022701"/>
    </source>
</evidence>
<keyword evidence="10" id="KW-0539">Nucleus</keyword>
<dbReference type="OrthoDB" id="431497at2759"/>
<dbReference type="Pfam" id="PF12348">
    <property type="entry name" value="CLASP_N"/>
    <property type="match status" value="1"/>
</dbReference>
<evidence type="ECO:0000256" key="11">
    <source>
        <dbReference type="ARBA" id="ARBA00023306"/>
    </source>
</evidence>
<feature type="region of interest" description="Disordered" evidence="15">
    <location>
        <begin position="2273"/>
        <end position="2392"/>
    </location>
</feature>
<dbReference type="GO" id="GO:0005874">
    <property type="term" value="C:microtubule"/>
    <property type="evidence" value="ECO:0007669"/>
    <property type="project" value="UniProtKB-KW"/>
</dbReference>
<reference evidence="17 18" key="2">
    <citation type="journal article" date="2012" name="Open Biol.">
        <title>Characteristics of nucleosomes and linker DNA regions on the genome of the basidiomycete Mixia osmundae revealed by mono- and dinucleosome mapping.</title>
        <authorList>
            <person name="Nishida H."/>
            <person name="Kondo S."/>
            <person name="Matsumoto T."/>
            <person name="Suzuki Y."/>
            <person name="Yoshikawa H."/>
            <person name="Taylor T.D."/>
            <person name="Sugiyama J."/>
        </authorList>
    </citation>
    <scope>NUCLEOTIDE SEQUENCE [LARGE SCALE GENOMIC DNA]</scope>
    <source>
        <strain evidence="18">CBS 9802 / IAM 14324 / JCM 22182 / KY 12970</strain>
    </source>
</reference>
<evidence type="ECO:0000256" key="15">
    <source>
        <dbReference type="SAM" id="MobiDB-lite"/>
    </source>
</evidence>
<reference evidence="17 18" key="1">
    <citation type="journal article" date="2011" name="J. Gen. Appl. Microbiol.">
        <title>Draft genome sequencing of the enigmatic basidiomycete Mixia osmundae.</title>
        <authorList>
            <person name="Nishida H."/>
            <person name="Nagatsuka Y."/>
            <person name="Sugiyama J."/>
        </authorList>
    </citation>
    <scope>NUCLEOTIDE SEQUENCE [LARGE SCALE GENOMIC DNA]</scope>
    <source>
        <strain evidence="18">CBS 9802 / IAM 14324 / JCM 22182 / KY 12970</strain>
    </source>
</reference>
<dbReference type="Gene3D" id="3.30.420.40">
    <property type="match status" value="2"/>
</dbReference>
<dbReference type="GO" id="GO:0005634">
    <property type="term" value="C:nucleus"/>
    <property type="evidence" value="ECO:0007669"/>
    <property type="project" value="UniProtKB-SubCell"/>
</dbReference>
<dbReference type="InterPro" id="IPR024395">
    <property type="entry name" value="CLASP_N_dom"/>
</dbReference>
<protein>
    <recommendedName>
        <fullName evidence="16">SMC hinge domain-containing protein</fullName>
    </recommendedName>
</protein>
<feature type="compositionally biased region" description="Polar residues" evidence="15">
    <location>
        <begin position="2071"/>
        <end position="2082"/>
    </location>
</feature>
<dbReference type="eggNOG" id="KOG0964">
    <property type="taxonomic scope" value="Eukaryota"/>
</dbReference>
<dbReference type="Gene3D" id="1.25.10.10">
    <property type="entry name" value="Leucine-rich Repeat Variant"/>
    <property type="match status" value="1"/>
</dbReference>
<feature type="compositionally biased region" description="Polar residues" evidence="15">
    <location>
        <begin position="2177"/>
        <end position="2197"/>
    </location>
</feature>
<dbReference type="InterPro" id="IPR036277">
    <property type="entry name" value="SMC_hinge_sf"/>
</dbReference>
<evidence type="ECO:0000256" key="2">
    <source>
        <dbReference type="ARBA" id="ARBA00004123"/>
    </source>
</evidence>
<dbReference type="PROSITE" id="PS01132">
    <property type="entry name" value="ACTINS_ACT_LIKE"/>
    <property type="match status" value="1"/>
</dbReference>
<evidence type="ECO:0000256" key="13">
    <source>
        <dbReference type="RuleBase" id="RU000487"/>
    </source>
</evidence>
<dbReference type="SMART" id="SM00968">
    <property type="entry name" value="SMC_hinge"/>
    <property type="match status" value="1"/>
</dbReference>
<dbReference type="FunFam" id="3.30.420.40:FF:000058">
    <property type="entry name" value="Putative actin-related protein 5"/>
    <property type="match status" value="1"/>
</dbReference>
<dbReference type="FunFam" id="3.40.50.300:FF:000424">
    <property type="entry name" value="Structural maintenance of chromosomes 3"/>
    <property type="match status" value="1"/>
</dbReference>
<dbReference type="InParanoid" id="G7E609"/>
<dbReference type="FunFam" id="3.40.50.300:FF:000370">
    <property type="entry name" value="Structural maintenance of chromosomes 3"/>
    <property type="match status" value="1"/>
</dbReference>
<comment type="caution">
    <text evidence="17">The sequence shown here is derived from an EMBL/GenBank/DDBJ whole genome shotgun (WGS) entry which is preliminary data.</text>
</comment>
<dbReference type="InterPro" id="IPR020902">
    <property type="entry name" value="Actin/actin-like_CS"/>
</dbReference>
<dbReference type="InterPro" id="IPR010935">
    <property type="entry name" value="SMC_hinge"/>
</dbReference>
<dbReference type="PRINTS" id="PR00190">
    <property type="entry name" value="ACTIN"/>
</dbReference>
<feature type="compositionally biased region" description="Acidic residues" evidence="15">
    <location>
        <begin position="2425"/>
        <end position="2442"/>
    </location>
</feature>
<dbReference type="HOGENOM" id="CLU_226957_0_0_1"/>
<evidence type="ECO:0000313" key="18">
    <source>
        <dbReference type="Proteomes" id="UP000009131"/>
    </source>
</evidence>
<feature type="domain" description="SMC hinge" evidence="16">
    <location>
        <begin position="523"/>
        <end position="635"/>
    </location>
</feature>
<feature type="coiled-coil region" evidence="14">
    <location>
        <begin position="879"/>
        <end position="906"/>
    </location>
</feature>
<comment type="subcellular location">
    <subcellularLocation>
        <location evidence="3">Cytoplasm</location>
        <location evidence="3">Cytoskeleton</location>
        <location evidence="3">Spindle</location>
    </subcellularLocation>
    <subcellularLocation>
        <location evidence="2">Nucleus</location>
    </subcellularLocation>
</comment>
<feature type="region of interest" description="Disordered" evidence="15">
    <location>
        <begin position="2554"/>
        <end position="2599"/>
    </location>
</feature>
<feature type="region of interest" description="Disordered" evidence="15">
    <location>
        <begin position="2155"/>
        <end position="2230"/>
    </location>
</feature>
<dbReference type="PROSITE" id="PS00406">
    <property type="entry name" value="ACTINS_1"/>
    <property type="match status" value="1"/>
</dbReference>
<keyword evidence="8" id="KW-0498">Mitosis</keyword>
<evidence type="ECO:0000256" key="9">
    <source>
        <dbReference type="ARBA" id="ARBA00023054"/>
    </source>
</evidence>
<feature type="region of interest" description="Disordered" evidence="15">
    <location>
        <begin position="2421"/>
        <end position="2501"/>
    </location>
</feature>
<feature type="region of interest" description="Disordered" evidence="15">
    <location>
        <begin position="2071"/>
        <end position="2140"/>
    </location>
</feature>
<dbReference type="Pfam" id="PF02463">
    <property type="entry name" value="SMC_N"/>
    <property type="match status" value="1"/>
</dbReference>
<dbReference type="GO" id="GO:0016887">
    <property type="term" value="F:ATP hydrolysis activity"/>
    <property type="evidence" value="ECO:0007669"/>
    <property type="project" value="InterPro"/>
</dbReference>
<dbReference type="SUPFAM" id="SSF48371">
    <property type="entry name" value="ARM repeat"/>
    <property type="match status" value="1"/>
</dbReference>
<dbReference type="Gene3D" id="3.30.70.1620">
    <property type="match status" value="1"/>
</dbReference>
<dbReference type="InterPro" id="IPR003395">
    <property type="entry name" value="RecF/RecN/SMC_N"/>
</dbReference>
<evidence type="ECO:0000256" key="12">
    <source>
        <dbReference type="ARBA" id="ARBA00049360"/>
    </source>
</evidence>
<evidence type="ECO:0000259" key="16">
    <source>
        <dbReference type="SMART" id="SM00968"/>
    </source>
</evidence>
<dbReference type="InterPro" id="IPR004000">
    <property type="entry name" value="Actin"/>
</dbReference>
<dbReference type="CDD" id="cd10224">
    <property type="entry name" value="ASKHA_NBD_actin"/>
    <property type="match status" value="1"/>
</dbReference>
<dbReference type="InterPro" id="IPR004001">
    <property type="entry name" value="Actin_CS"/>
</dbReference>
<dbReference type="GO" id="GO:0051276">
    <property type="term" value="P:chromosome organization"/>
    <property type="evidence" value="ECO:0007669"/>
    <property type="project" value="InterPro"/>
</dbReference>
<dbReference type="Gene3D" id="3.40.50.300">
    <property type="entry name" value="P-loop containing nucleotide triphosphate hydrolases"/>
    <property type="match status" value="2"/>
</dbReference>
<name>G7E609_MIXOS</name>
<dbReference type="Pfam" id="PF00022">
    <property type="entry name" value="Actin"/>
    <property type="match status" value="1"/>
</dbReference>
<comment type="function">
    <text evidence="1">Actins are highly conserved proteins that are involved in various types of cell motility and are ubiquitously expressed in all eukaryotic cells.</text>
</comment>
<evidence type="ECO:0000256" key="14">
    <source>
        <dbReference type="SAM" id="Coils"/>
    </source>
</evidence>
<dbReference type="GO" id="GO:0005524">
    <property type="term" value="F:ATP binding"/>
    <property type="evidence" value="ECO:0007669"/>
    <property type="project" value="InterPro"/>
</dbReference>
<organism evidence="17 18">
    <name type="scientific">Mixia osmundae (strain CBS 9802 / IAM 14324 / JCM 22182 / KY 12970)</name>
    <dbReference type="NCBI Taxonomy" id="764103"/>
    <lineage>
        <taxon>Eukaryota</taxon>
        <taxon>Fungi</taxon>
        <taxon>Dikarya</taxon>
        <taxon>Basidiomycota</taxon>
        <taxon>Pucciniomycotina</taxon>
        <taxon>Mixiomycetes</taxon>
        <taxon>Mixiales</taxon>
        <taxon>Mixiaceae</taxon>
        <taxon>Mixia</taxon>
    </lineage>
</organism>
<feature type="coiled-coil region" evidence="14">
    <location>
        <begin position="180"/>
        <end position="253"/>
    </location>
</feature>
<dbReference type="InterPro" id="IPR027417">
    <property type="entry name" value="P-loop_NTPase"/>
</dbReference>
<feature type="coiled-coil region" evidence="14">
    <location>
        <begin position="310"/>
        <end position="344"/>
    </location>
</feature>
<comment type="similarity">
    <text evidence="4">Belongs to the SMC family. SMC3 subfamily.</text>
</comment>
<dbReference type="FunFam" id="3.30.420.40:FF:000404">
    <property type="entry name" value="Major actin"/>
    <property type="match status" value="1"/>
</dbReference>
<dbReference type="SUPFAM" id="SSF75553">
    <property type="entry name" value="Smc hinge domain"/>
    <property type="match status" value="1"/>
</dbReference>
<keyword evidence="6" id="KW-0132">Cell division</keyword>
<dbReference type="SUPFAM" id="SSF52540">
    <property type="entry name" value="P-loop containing nucleoside triphosphate hydrolases"/>
    <property type="match status" value="1"/>
</dbReference>
<dbReference type="EMBL" id="BABT02000150">
    <property type="protein sequence ID" value="GAA98269.1"/>
    <property type="molecule type" value="Genomic_DNA"/>
</dbReference>
<feature type="compositionally biased region" description="Polar residues" evidence="15">
    <location>
        <begin position="2038"/>
        <end position="2050"/>
    </location>
</feature>
<dbReference type="FunFam" id="3.30.420.40:FF:000291">
    <property type="entry name" value="Actin, alpha skeletal muscle"/>
    <property type="match status" value="1"/>
</dbReference>
<evidence type="ECO:0000256" key="4">
    <source>
        <dbReference type="ARBA" id="ARBA00005917"/>
    </source>
</evidence>
<feature type="compositionally biased region" description="Low complexity" evidence="15">
    <location>
        <begin position="1995"/>
        <end position="2009"/>
    </location>
</feature>
<keyword evidence="9 14" id="KW-0175">Coiled coil</keyword>
<dbReference type="InterPro" id="IPR041741">
    <property type="entry name" value="SMC3_ABC_euk"/>
</dbReference>
<comment type="catalytic activity">
    <reaction evidence="12">
        <text>ATP + H2O = ADP + phosphate + H(+)</text>
        <dbReference type="Rhea" id="RHEA:13065"/>
        <dbReference type="ChEBI" id="CHEBI:15377"/>
        <dbReference type="ChEBI" id="CHEBI:15378"/>
        <dbReference type="ChEBI" id="CHEBI:30616"/>
        <dbReference type="ChEBI" id="CHEBI:43474"/>
        <dbReference type="ChEBI" id="CHEBI:456216"/>
    </reaction>
</comment>
<dbReference type="RefSeq" id="XP_014569215.1">
    <property type="nucleotide sequence ID" value="XM_014713729.1"/>
</dbReference>
<sequence length="2775" mass="308008">MHIKSLSIQGFKSYRDQTIVDPFSEGINVIVGRNGSGKSNAFAAIRFVLSDAYTSLQRHDRQALLHEGSSSTATFAAYVEIVFDNSDHRFPTGKNETVIRRTIGAKKDEYLLDRKTTPKGEVMSLLETAGFSRSNPYYIVPQGRITHLTNQKDHERLDLLKEVAGTRVYEDRRAESAKIIEETDAKREKINELLVFIEDRMKELDEEKKELKDFQQKDRERRCIEYALNHKELQEVIATLQQIEDDRQEELQEGESRSTRFAEREQHITDLDAKIGEFRQRLALLSLEKRQLAVEHSETVKAQTELSCTIKDLEDTVDSTKQSREVLHEELGQIEATIANKEQELLEVLPQWEDRVQEEAERFAEREQASARLQALRSKQGRTAQFATKADRDAYLSAEVRKVEEALQERQTSASDIETELEEAKTAQKQLSVQAGELRRELEGRKETLRTLGTESQGLKEQRDELIERRKELWREEAKVESNVAHSREELRKAERILNNAIDKRTSLGLRAVADITQEYGIQGVYGPLCELFTVEDRYKTAAEVTAGTSLFHVVCDTDETADKVLKIMIERKAGRVTFMPLNRLQPKAVQYPDSTDAIPMIRKVTFEERDRKAFEQVFSRTVICPNLAIAAGYVRSHGLNAITLDGDKVDRKGALTGGYHDVRRSRIDAARQIKTWQSKLEQDTLRHNEIRTEVIRLDQAVTQLVGRIQIIDNRRRQMLENRGALIQQADTLRKDDEDIRQRLSRLEAALTQRQTDIKSLSTQIAAYRSELEAPMEPGLAPEEQATLTALTVDVQRLDRQLFQLTTSSSELAKQRQLLEIDLQENLRRRREDIRGQLERMNAAEENPDIDAAEEDGIASRKTDLAKLDARDKLMAARASELETEIEEMQKDLRTLQSDVESAQQTQAEESKVIAKQSRSAERYLSKRQLLITRRDECNASIRDLGVLPEEAYTKYTETASAQLLKKLHAAHESLKGFSHVNKKAYEQYNNFTRQRDQLLGRHEELDASADSIHELIESLDQRKDEAITRTFKQVAKNFSEVFEKLVPNGRGRLIMQRQADQEGEDDEEDDLEEAGGQPTSKKRKAKSARAVPAKPTQIRPIGSYTGVAIKVSFNSRSDEGLRISQLSGGQKSLVALAMVFAIQKCDPAPFYLFDEIDANLDTERREAVAAMIAELGQEAQFIITTFRPELLRHADKHFGVIFDDRKVSTIKEITLSDSEQFYTSVAMEEEVAALVIDNGSGMCKAGFAGDDAPRAVFPSIVGRPRHQGVMVGMGQKDSYVGDEAQSKRGILTLKYPIEHGIVTNWDDMEKIWHHTFYNELRVAPEEHPVLLTEAPLNPKVNREKMTQIMFETFNAPAFYVAIQAVLSLYASGRTTGIVLDSGDGVTHTVPIYEGYSLPHAILRLDLAGRDLTDYLIKVLMERGYSFTTTAEREIVRDIKEKLCYVALDFEQEMQTAAQSSALEKSYELPDGQVITIGNERFRAPEALFQPSLLGLESQGIHDTTYNSIMKCDLDIRKDLYGNIVMSGGTTMYAGISDRMQKEITSLAPSSMKVKIVAPPERKYSVWIGGSILASLSTFQQMWISKQEYDEGGPQTSSPNLIHRYLRLPWRLARDDGRTIKAHLDTCHALRKKVKIITIARWPVSSMNMLSGLVSCTSADLIPSSDVLADLRKSMHRLKFAACCCQRDAPLWSAAIPGQHSVADMVVVRADALVQALSPAALQHELQQFREISLVKENEHSWERIEKGLQRFSNALKSSACGSLAEELVKTFREKDIINFMVASLATERTRLSGSALGVMTALCTLEQAYLPLFRIYVPEILRLLARANKIYIIRAQDSINTIIRQTHLTQILPFITEHFDDKSATVRKGCADAFLVALQPGGIEHSACGRKQWEEVESVIKRGSIDKDVKIREVCRKIWDTYRSIWPARAEEFIAPLTPTIRRYLNLQSGGLASSTSSATDKLGKSLLSSRTGPLAVSSANIQPLAPSTRPEPARSATMPTAARRAMTQSHAPVRAHTASQPLRAPAAPVRAPTATGLSSSAHGSNRRAQGQAERAQTAIGLTSPIRTMTTASRAQTSPPSRSRDVMQAAMRQATGKEQQERSTGFKPTRPVLRAGRAPLPASQVAPAQTAEPSAPMTAGRSVRVLPISASLAASTSVEAESDKATSPTVVRKPTSPGQASTAASSPVMSRGTSRELSVVPSPRPLGKPGQPVRAATAPTQAAPADKVPARARSIFAPTASSLAKAAEAKAKRAASQPTGFQANTKRVISAGSQATANRLAAVRAEKAASKKRDEELAEQRESQRIAEQERVALARQEEQRQRNADAAERAEARRREEQEAAAEAAKLKEEEEEQERMREVEDRLAAEQAREDEASTTQAEAETISPGLPQACFVDRDEELVQDIEPTLSTAKDVLITELETVEHEDELAEPDTEPAEAEPDLACLKDDADEAAFAEPDEHSIRGSPQELTFNADNDGVAPGLQIEQDLPSSPAATNDDDVQNVSMTVGASMRPTDVPEVDVIDGTVTVEPDTAAAADAAAALLQTATLQAEESLDEELSIDSAIDHAATGAVSSPSPANELPTPTEVDAPQDESADHDLDDSLISAEDEEGGGGRLLDETNVHGCFADVQDLTAIDNDEEEVSMTATSDSVAYSPYFHGLRARIAAESEAQAGLQCDTSLAQSLPSRGLPSPPMTTAALHPVSTVVQLATPRHNHVLSSKTPMSEMSRVARSFSSLKVATPMPLDKASLRNPFTDLQNHQFWPDSRFAEDEEL</sequence>
<dbReference type="STRING" id="764103.G7E609"/>
<comment type="similarity">
    <text evidence="5">Belongs to the CLASP family.</text>
</comment>
<dbReference type="SMART" id="SM00268">
    <property type="entry name" value="ACTIN"/>
    <property type="match status" value="1"/>
</dbReference>
<feature type="compositionally biased region" description="Polar residues" evidence="15">
    <location>
        <begin position="2155"/>
        <end position="2170"/>
    </location>
</feature>
<dbReference type="GO" id="GO:0005694">
    <property type="term" value="C:chromosome"/>
    <property type="evidence" value="ECO:0007669"/>
    <property type="project" value="InterPro"/>
</dbReference>
<dbReference type="SUPFAM" id="SSF53067">
    <property type="entry name" value="Actin-like ATPase domain"/>
    <property type="match status" value="2"/>
</dbReference>
<comment type="similarity">
    <text evidence="13">Belongs to the actin family.</text>
</comment>
<evidence type="ECO:0000313" key="17">
    <source>
        <dbReference type="EMBL" id="GAA98269.1"/>
    </source>
</evidence>
<dbReference type="Pfam" id="PF06470">
    <property type="entry name" value="SMC_hinge"/>
    <property type="match status" value="1"/>
</dbReference>
<accession>G7E609</accession>
<dbReference type="InterPro" id="IPR043129">
    <property type="entry name" value="ATPase_NBD"/>
</dbReference>
<dbReference type="Gene3D" id="1.20.1060.20">
    <property type="match status" value="1"/>
</dbReference>
<proteinExistence type="inferred from homology"/>
<feature type="compositionally biased region" description="Low complexity" evidence="15">
    <location>
        <begin position="2023"/>
        <end position="2037"/>
    </location>
</feature>
<feature type="compositionally biased region" description="Acidic residues" evidence="15">
    <location>
        <begin position="1062"/>
        <end position="1074"/>
    </location>
</feature>
<gene>
    <name evidence="17" type="primary">Mo04952</name>
    <name evidence="17" type="ORF">E5Q_04952</name>
</gene>
<dbReference type="InterPro" id="IPR016024">
    <property type="entry name" value="ARM-type_fold"/>
</dbReference>
<keyword evidence="7" id="KW-0493">Microtubule</keyword>
<feature type="compositionally biased region" description="Basic and acidic residues" evidence="15">
    <location>
        <begin position="2347"/>
        <end position="2375"/>
    </location>
</feature>
<feature type="compositionally biased region" description="Low complexity" evidence="15">
    <location>
        <begin position="2216"/>
        <end position="2226"/>
    </location>
</feature>
<dbReference type="Proteomes" id="UP000009131">
    <property type="component" value="Unassembled WGS sequence"/>
</dbReference>
<keyword evidence="11" id="KW-0131">Cell cycle</keyword>
<feature type="region of interest" description="Disordered" evidence="15">
    <location>
        <begin position="1059"/>
        <end position="1095"/>
    </location>
</feature>
<evidence type="ECO:0000256" key="8">
    <source>
        <dbReference type="ARBA" id="ARBA00022776"/>
    </source>
</evidence>
<keyword evidence="18" id="KW-1185">Reference proteome</keyword>
<evidence type="ECO:0000256" key="6">
    <source>
        <dbReference type="ARBA" id="ARBA00022618"/>
    </source>
</evidence>
<evidence type="ECO:0000256" key="5">
    <source>
        <dbReference type="ARBA" id="ARBA00009549"/>
    </source>
</evidence>
<dbReference type="Gene3D" id="3.90.640.10">
    <property type="entry name" value="Actin, Chain A, domain 4"/>
    <property type="match status" value="1"/>
</dbReference>
<dbReference type="InterPro" id="IPR011989">
    <property type="entry name" value="ARM-like"/>
</dbReference>
<dbReference type="GO" id="GO:0005819">
    <property type="term" value="C:spindle"/>
    <property type="evidence" value="ECO:0007669"/>
    <property type="project" value="UniProtKB-SubCell"/>
</dbReference>
<evidence type="ECO:0000256" key="3">
    <source>
        <dbReference type="ARBA" id="ARBA00004186"/>
    </source>
</evidence>
<dbReference type="PROSITE" id="PS00432">
    <property type="entry name" value="ACTINS_2"/>
    <property type="match status" value="1"/>
</dbReference>
<dbReference type="GO" id="GO:0007059">
    <property type="term" value="P:chromosome segregation"/>
    <property type="evidence" value="ECO:0007669"/>
    <property type="project" value="UniProtKB-ARBA"/>
</dbReference>
<feature type="compositionally biased region" description="Basic and acidic residues" evidence="15">
    <location>
        <begin position="2285"/>
        <end position="2340"/>
    </location>
</feature>
<dbReference type="FunFam" id="3.90.640.10:FF:000001">
    <property type="entry name" value="Actin, muscle"/>
    <property type="match status" value="1"/>
</dbReference>
<dbReference type="CDD" id="cd03272">
    <property type="entry name" value="ABC_SMC3_euk"/>
    <property type="match status" value="1"/>
</dbReference>
<feature type="region of interest" description="Disordered" evidence="15">
    <location>
        <begin position="1979"/>
        <end position="2055"/>
    </location>
</feature>
<evidence type="ECO:0000256" key="10">
    <source>
        <dbReference type="ARBA" id="ARBA00023242"/>
    </source>
</evidence>
<feature type="coiled-coil region" evidence="14">
    <location>
        <begin position="407"/>
        <end position="504"/>
    </location>
</feature>
<dbReference type="GO" id="GO:0051301">
    <property type="term" value="P:cell division"/>
    <property type="evidence" value="ECO:0007669"/>
    <property type="project" value="UniProtKB-KW"/>
</dbReference>
<dbReference type="PANTHER" id="PTHR43977">
    <property type="entry name" value="STRUCTURAL MAINTENANCE OF CHROMOSOMES PROTEIN 3"/>
    <property type="match status" value="1"/>
</dbReference>